<comment type="caution">
    <text evidence="5">The sequence shown here is derived from an EMBL/GenBank/DDBJ whole genome shotgun (WGS) entry which is preliminary data.</text>
</comment>
<evidence type="ECO:0000256" key="2">
    <source>
        <dbReference type="PIRSR" id="PIRSR039026-1"/>
    </source>
</evidence>
<keyword evidence="1 4" id="KW-0732">Signal</keyword>
<feature type="binding site" evidence="3">
    <location>
        <position position="211"/>
    </location>
    <ligand>
        <name>substrate</name>
    </ligand>
</feature>
<dbReference type="GO" id="GO:0055085">
    <property type="term" value="P:transmembrane transport"/>
    <property type="evidence" value="ECO:0007669"/>
    <property type="project" value="InterPro"/>
</dbReference>
<dbReference type="Gene3D" id="3.40.190.170">
    <property type="entry name" value="Bacterial extracellular solute-binding protein, family 7"/>
    <property type="match status" value="1"/>
</dbReference>
<keyword evidence="6" id="KW-1185">Reference proteome</keyword>
<dbReference type="Proteomes" id="UP001139447">
    <property type="component" value="Unassembled WGS sequence"/>
</dbReference>
<feature type="binding site" evidence="3">
    <location>
        <position position="212"/>
    </location>
    <ligand>
        <name>Na(+)</name>
        <dbReference type="ChEBI" id="CHEBI:29101"/>
    </ligand>
</feature>
<evidence type="ECO:0000313" key="5">
    <source>
        <dbReference type="EMBL" id="MCJ0765103.1"/>
    </source>
</evidence>
<evidence type="ECO:0000313" key="6">
    <source>
        <dbReference type="Proteomes" id="UP001139447"/>
    </source>
</evidence>
<evidence type="ECO:0000256" key="1">
    <source>
        <dbReference type="ARBA" id="ARBA00022729"/>
    </source>
</evidence>
<dbReference type="InterPro" id="IPR038404">
    <property type="entry name" value="TRAP_DctP_sf"/>
</dbReference>
<feature type="chain" id="PRO_5040831229" evidence="4">
    <location>
        <begin position="20"/>
        <end position="359"/>
    </location>
</feature>
<dbReference type="GO" id="GO:0031317">
    <property type="term" value="C:tripartite ATP-independent periplasmic transporter complex"/>
    <property type="evidence" value="ECO:0007669"/>
    <property type="project" value="InterPro"/>
</dbReference>
<dbReference type="GO" id="GO:0046872">
    <property type="term" value="F:metal ion binding"/>
    <property type="evidence" value="ECO:0007669"/>
    <property type="project" value="UniProtKB-KW"/>
</dbReference>
<feature type="binding site" evidence="2">
    <location>
        <position position="174"/>
    </location>
    <ligand>
        <name>substrate</name>
    </ligand>
</feature>
<reference evidence="5" key="1">
    <citation type="submission" date="2022-03" db="EMBL/GenBank/DDBJ databases">
        <authorList>
            <person name="Woo C.Y."/>
        </authorList>
    </citation>
    <scope>NUCLEOTIDE SEQUENCE</scope>
    <source>
        <strain evidence="5">CYS-02</strain>
    </source>
</reference>
<dbReference type="AlphaFoldDB" id="A0A9X1VXI6"/>
<sequence>MERRKLLQAAALAAPAVLAAPAIHAQARVRWRLASSFPKSLDTIYGAAELFGRRVKELTGGAFEISVHAAGELVPGLQVMDAVSNATLEMGHTASYYYTGKNDALAFDFALPFGLNSRAQTAWLMHGGGMELLRKLYAGYGIVNYMGGNTGAQMGGWFRKEIKTPADIKGNKMRIGGLGGQVWAAMGGIPQIIPAGETYGAIEKGTIDAAEFVGPYDDEKLGLFRVAKYYYYPGWFDGSPQLSFYVNQKALDALPAGHRHAIEAASMEAHVWLQARYDTQNPEALKRLVGRGTLLRAYPRAVLDEAFKAAQSINAEISARNAEFKGLHASWDKFRHESSMWFRVAENTQDDYLAAALRP</sequence>
<feature type="binding site" evidence="3">
    <location>
        <position position="237"/>
    </location>
    <ligand>
        <name>substrate</name>
    </ligand>
</feature>
<dbReference type="InterPro" id="IPR026289">
    <property type="entry name" value="SBP_TakP-like"/>
</dbReference>
<organism evidence="5 6">
    <name type="scientific">Variovorax terrae</name>
    <dbReference type="NCBI Taxonomy" id="2923278"/>
    <lineage>
        <taxon>Bacteria</taxon>
        <taxon>Pseudomonadati</taxon>
        <taxon>Pseudomonadota</taxon>
        <taxon>Betaproteobacteria</taxon>
        <taxon>Burkholderiales</taxon>
        <taxon>Comamonadaceae</taxon>
        <taxon>Variovorax</taxon>
    </lineage>
</organism>
<gene>
    <name evidence="5" type="ORF">MMF98_17965</name>
</gene>
<dbReference type="Pfam" id="PF03480">
    <property type="entry name" value="DctP"/>
    <property type="match status" value="1"/>
</dbReference>
<dbReference type="PANTHER" id="PTHR33376:SF5">
    <property type="entry name" value="EXTRACYTOPLASMIC SOLUTE RECEPTOR PROTEIN"/>
    <property type="match status" value="1"/>
</dbReference>
<dbReference type="InterPro" id="IPR018389">
    <property type="entry name" value="DctP_fam"/>
</dbReference>
<feature type="binding site" evidence="2">
    <location>
        <position position="153"/>
    </location>
    <ligand>
        <name>substrate</name>
    </ligand>
</feature>
<dbReference type="Gene3D" id="3.40.190.10">
    <property type="entry name" value="Periplasmic binding protein-like II"/>
    <property type="match status" value="1"/>
</dbReference>
<evidence type="ECO:0000256" key="3">
    <source>
        <dbReference type="PIRSR" id="PIRSR039026-2"/>
    </source>
</evidence>
<protein>
    <submittedName>
        <fullName evidence="5">ABC transporter substrate-binding protein</fullName>
    </submittedName>
</protein>
<keyword evidence="3" id="KW-0479">Metal-binding</keyword>
<name>A0A9X1VXI6_9BURK</name>
<proteinExistence type="predicted"/>
<accession>A0A9X1VXI6</accession>
<dbReference type="PANTHER" id="PTHR33376">
    <property type="match status" value="1"/>
</dbReference>
<feature type="signal peptide" evidence="4">
    <location>
        <begin position="1"/>
        <end position="19"/>
    </location>
</feature>
<dbReference type="EMBL" id="JALGBI010000002">
    <property type="protein sequence ID" value="MCJ0765103.1"/>
    <property type="molecule type" value="Genomic_DNA"/>
</dbReference>
<evidence type="ECO:0000256" key="4">
    <source>
        <dbReference type="SAM" id="SignalP"/>
    </source>
</evidence>
<dbReference type="PIRSF" id="PIRSF039026">
    <property type="entry name" value="SiaP"/>
    <property type="match status" value="1"/>
</dbReference>
<dbReference type="RefSeq" id="WP_243308184.1">
    <property type="nucleotide sequence ID" value="NZ_JALGBI010000002.1"/>
</dbReference>